<proteinExistence type="predicted"/>
<gene>
    <name evidence="1" type="ORF">SOJ16_001930</name>
</gene>
<sequence length="57" mass="6371">MRGVIGPLKSAAPDCNLKIVIDICASTQEGFNRRAIDITIRETLRQIGAEVMEWIEK</sequence>
<keyword evidence="2" id="KW-1185">Reference proteome</keyword>
<dbReference type="EMBL" id="CP139957">
    <property type="protein sequence ID" value="WPX08076.1"/>
    <property type="molecule type" value="Genomic_DNA"/>
</dbReference>
<dbReference type="RefSeq" id="WP_167333829.1">
    <property type="nucleotide sequence ID" value="NZ_CP139957.1"/>
</dbReference>
<evidence type="ECO:0000313" key="1">
    <source>
        <dbReference type="EMBL" id="WPX08076.1"/>
    </source>
</evidence>
<reference evidence="1 2" key="1">
    <citation type="submission" date="2023-12" db="EMBL/GenBank/DDBJ databases">
        <authorList>
            <person name="Manesh M.J.H."/>
            <person name="Bing R.G."/>
            <person name="Willard D.J."/>
            <person name="Kelly R.M."/>
        </authorList>
    </citation>
    <scope>NUCLEOTIDE SEQUENCE [LARGE SCALE GENOMIC DNA]</scope>
    <source>
        <strain evidence="1 2">DSM 8977</strain>
    </source>
</reference>
<protein>
    <submittedName>
        <fullName evidence="1">Uncharacterized protein</fullName>
    </submittedName>
</protein>
<evidence type="ECO:0000313" key="2">
    <source>
        <dbReference type="Proteomes" id="UP001322744"/>
    </source>
</evidence>
<accession>A0ABZ0TXA1</accession>
<name>A0ABZ0TXA1_9FIRM</name>
<organism evidence="1 2">
    <name type="scientific">Anaerocellum danielii</name>
    <dbReference type="NCBI Taxonomy" id="1387557"/>
    <lineage>
        <taxon>Bacteria</taxon>
        <taxon>Bacillati</taxon>
        <taxon>Bacillota</taxon>
        <taxon>Bacillota incertae sedis</taxon>
        <taxon>Caldicellulosiruptorales</taxon>
        <taxon>Caldicellulosiruptoraceae</taxon>
        <taxon>Anaerocellum</taxon>
    </lineage>
</organism>
<dbReference type="Proteomes" id="UP001322744">
    <property type="component" value="Chromosome"/>
</dbReference>